<dbReference type="Proteomes" id="UP000007947">
    <property type="component" value="Chromosome"/>
</dbReference>
<dbReference type="Gene3D" id="3.40.50.300">
    <property type="entry name" value="P-loop containing nucleotide triphosphate hydrolases"/>
    <property type="match status" value="1"/>
</dbReference>
<dbReference type="InterPro" id="IPR027417">
    <property type="entry name" value="P-loop_NTPase"/>
</dbReference>
<dbReference type="GO" id="GO:0006355">
    <property type="term" value="P:regulation of DNA-templated transcription"/>
    <property type="evidence" value="ECO:0007669"/>
    <property type="project" value="InterPro"/>
</dbReference>
<dbReference type="Gene3D" id="1.25.40.10">
    <property type="entry name" value="Tetratricopeptide repeat domain"/>
    <property type="match status" value="1"/>
</dbReference>
<evidence type="ECO:0000256" key="2">
    <source>
        <dbReference type="ARBA" id="ARBA00023125"/>
    </source>
</evidence>
<dbReference type="CDD" id="cd06170">
    <property type="entry name" value="LuxR_C_like"/>
    <property type="match status" value="1"/>
</dbReference>
<organism evidence="5 6">
    <name type="scientific">Microlunatus phosphovorus (strain ATCC 700054 / DSM 10555 / JCM 9379 / NBRC 101784 / NCIMB 13414 / VKM Ac-1990 / NM-1)</name>
    <dbReference type="NCBI Taxonomy" id="1032480"/>
    <lineage>
        <taxon>Bacteria</taxon>
        <taxon>Bacillati</taxon>
        <taxon>Actinomycetota</taxon>
        <taxon>Actinomycetes</taxon>
        <taxon>Propionibacteriales</taxon>
        <taxon>Propionibacteriaceae</taxon>
        <taxon>Microlunatus</taxon>
    </lineage>
</organism>
<dbReference type="InterPro" id="IPR059106">
    <property type="entry name" value="WHD_MalT"/>
</dbReference>
<keyword evidence="1" id="KW-0805">Transcription regulation</keyword>
<dbReference type="Pfam" id="PF13191">
    <property type="entry name" value="AAA_16"/>
    <property type="match status" value="1"/>
</dbReference>
<dbReference type="HOGENOM" id="CLU_006325_2_0_11"/>
<dbReference type="InterPro" id="IPR036388">
    <property type="entry name" value="WH-like_DNA-bd_sf"/>
</dbReference>
<dbReference type="eggNOG" id="COG2909">
    <property type="taxonomic scope" value="Bacteria"/>
</dbReference>
<dbReference type="InterPro" id="IPR011990">
    <property type="entry name" value="TPR-like_helical_dom_sf"/>
</dbReference>
<dbReference type="PROSITE" id="PS50043">
    <property type="entry name" value="HTH_LUXR_2"/>
    <property type="match status" value="1"/>
</dbReference>
<dbReference type="InterPro" id="IPR000792">
    <property type="entry name" value="Tscrpt_reg_LuxR_C"/>
</dbReference>
<dbReference type="OrthoDB" id="134985at2"/>
<dbReference type="Pfam" id="PF00196">
    <property type="entry name" value="GerE"/>
    <property type="match status" value="1"/>
</dbReference>
<dbReference type="PANTHER" id="PTHR44688">
    <property type="entry name" value="DNA-BINDING TRANSCRIPTIONAL ACTIVATOR DEVR_DOSR"/>
    <property type="match status" value="1"/>
</dbReference>
<evidence type="ECO:0000313" key="6">
    <source>
        <dbReference type="Proteomes" id="UP000007947"/>
    </source>
</evidence>
<dbReference type="Pfam" id="PF25873">
    <property type="entry name" value="WHD_MalT"/>
    <property type="match status" value="1"/>
</dbReference>
<evidence type="ECO:0000259" key="4">
    <source>
        <dbReference type="PROSITE" id="PS50043"/>
    </source>
</evidence>
<sequence length="906" mass="97633">MPVLATKLHVPELRADLVPRPRLHDLLAAAEHDATRLILVSAAAGFGKTTVLTQWLTRPEAGERNLAWLSLDAGDNDIRRFLTHLIAALRTTHRDLGLDAQVMVDETPEVPAELVLTSVVNDLDTYAGPTVLVLDDYHVITAPAVHRALTFLLDHMPRQLRIAMATRSDPPFPLARLRSNACLVELRAADLRFTTDEVETLLNQVLGLALAPADVKALGERTEGWAAGLQLAALSIRDREDGAAFVAAFAGSHRFVLDYLMEEVLDRQSEEVRAFLLDTSVLRELTAPLCDAVTGRVDAREQLEKLARENVFVIPLDDEHRWYRYHHLFAEALRARLASRHPDRLGILHEAAGQWLAGHGLLADAIRHAVAAGDHEYAADLVELSLSGLRRGRQDRTIVEWLSALPEDMVRRRPLLATSMGWSRLAAGDHEGVEPWLDDAEAALASPRGIAAGLTAAVPLVEAVKARDNEVRELPAMIAVYRASVAQARGDVDGTVRHAQRALDVAGPTDHFSRGAAAGFLGLAAWAAGDLVAAVDTFSAAVASLRAAGMIADELGATVVLASLSLDLGRPMEARRLYERALAAADRHPGPPLATVGDLHVGLADILREQGELDAAALHLEIARELGEQASLPENRHRWYTASAGLLRARGDLDGAIAMLDRAEPLSLPGYFPDVRPIAATRARVNIAQGRLENARAWARERGLDSVGEPAYLTEYDHLTLARLLVAEGSATEAIGLLERVIQAAKRAGRDGNLTEARLVRALAWRATGDANAAIADLSAALSSAVPAGYRRLFLDEGPAVTDLLAEITSVGADDVRACAQALLVGAPPAPEPVSAAAASPPDAVLSERELEVLHLLATELTGPEIARHLFVSVNTLRTHTKHIFTKLDVNTRRAAVGRARDLGLL</sequence>
<dbReference type="SMART" id="SM00421">
    <property type="entry name" value="HTH_LUXR"/>
    <property type="match status" value="1"/>
</dbReference>
<evidence type="ECO:0000256" key="1">
    <source>
        <dbReference type="ARBA" id="ARBA00023015"/>
    </source>
</evidence>
<dbReference type="InterPro" id="IPR041664">
    <property type="entry name" value="AAA_16"/>
</dbReference>
<keyword evidence="2" id="KW-0238">DNA-binding</keyword>
<dbReference type="AlphaFoldDB" id="F5XHI5"/>
<dbReference type="InterPro" id="IPR016032">
    <property type="entry name" value="Sig_transdc_resp-reg_C-effctor"/>
</dbReference>
<name>F5XHI5_MICPN</name>
<dbReference type="SUPFAM" id="SSF46894">
    <property type="entry name" value="C-terminal effector domain of the bipartite response regulators"/>
    <property type="match status" value="1"/>
</dbReference>
<protein>
    <submittedName>
        <fullName evidence="5">Putative LuxR family transcriptional regulator</fullName>
    </submittedName>
</protein>
<evidence type="ECO:0000256" key="3">
    <source>
        <dbReference type="ARBA" id="ARBA00023163"/>
    </source>
</evidence>
<keyword evidence="3" id="KW-0804">Transcription</keyword>
<accession>F5XHI5</accession>
<dbReference type="KEGG" id="mph:MLP_51790"/>
<dbReference type="EMBL" id="AP012204">
    <property type="protein sequence ID" value="BAK38193.1"/>
    <property type="molecule type" value="Genomic_DNA"/>
</dbReference>
<evidence type="ECO:0000313" key="5">
    <source>
        <dbReference type="EMBL" id="BAK38193.1"/>
    </source>
</evidence>
<dbReference type="Gene3D" id="1.10.10.10">
    <property type="entry name" value="Winged helix-like DNA-binding domain superfamily/Winged helix DNA-binding domain"/>
    <property type="match status" value="1"/>
</dbReference>
<keyword evidence="6" id="KW-1185">Reference proteome</keyword>
<dbReference type="PRINTS" id="PR00038">
    <property type="entry name" value="HTHLUXR"/>
</dbReference>
<dbReference type="Pfam" id="PF17874">
    <property type="entry name" value="TPR_MalT"/>
    <property type="match status" value="1"/>
</dbReference>
<gene>
    <name evidence="5" type="ordered locus">MLP_51790</name>
</gene>
<dbReference type="GO" id="GO:0003677">
    <property type="term" value="F:DNA binding"/>
    <property type="evidence" value="ECO:0007669"/>
    <property type="project" value="UniProtKB-KW"/>
</dbReference>
<dbReference type="STRING" id="1032480.MLP_51790"/>
<dbReference type="SUPFAM" id="SSF52540">
    <property type="entry name" value="P-loop containing nucleoside triphosphate hydrolases"/>
    <property type="match status" value="1"/>
</dbReference>
<dbReference type="InterPro" id="IPR041617">
    <property type="entry name" value="TPR_MalT"/>
</dbReference>
<dbReference type="SUPFAM" id="SSF48452">
    <property type="entry name" value="TPR-like"/>
    <property type="match status" value="1"/>
</dbReference>
<proteinExistence type="predicted"/>
<dbReference type="RefSeq" id="WP_013866007.1">
    <property type="nucleotide sequence ID" value="NC_015635.1"/>
</dbReference>
<reference evidence="5 6" key="1">
    <citation type="submission" date="2011-05" db="EMBL/GenBank/DDBJ databases">
        <title>Whole genome sequence of Microlunatus phosphovorus NM-1.</title>
        <authorList>
            <person name="Hosoyama A."/>
            <person name="Sasaki K."/>
            <person name="Harada T."/>
            <person name="Igarashi R."/>
            <person name="Kawakoshi A."/>
            <person name="Sasagawa M."/>
            <person name="Fukada J."/>
            <person name="Nakamura S."/>
            <person name="Katano Y."/>
            <person name="Hanada S."/>
            <person name="Kamagata Y."/>
            <person name="Nakamura N."/>
            <person name="Yamazaki S."/>
            <person name="Fujita N."/>
        </authorList>
    </citation>
    <scope>NUCLEOTIDE SEQUENCE [LARGE SCALE GENOMIC DNA]</scope>
    <source>
        <strain evidence="6">ATCC 700054 / DSM 10555 / JCM 9379 / NBRC 101784 / NCIMB 13414 / VKM Ac-1990 / NM-1</strain>
    </source>
</reference>
<feature type="domain" description="HTH luxR-type" evidence="4">
    <location>
        <begin position="839"/>
        <end position="904"/>
    </location>
</feature>
<dbReference type="PANTHER" id="PTHR44688:SF16">
    <property type="entry name" value="DNA-BINDING TRANSCRIPTIONAL ACTIVATOR DEVR_DOSR"/>
    <property type="match status" value="1"/>
</dbReference>